<protein>
    <submittedName>
        <fullName evidence="1">Uncharacterized protein</fullName>
    </submittedName>
</protein>
<dbReference type="EMBL" id="JYDR01000072">
    <property type="protein sequence ID" value="KRY70555.1"/>
    <property type="molecule type" value="Genomic_DNA"/>
</dbReference>
<evidence type="ECO:0000313" key="1">
    <source>
        <dbReference type="EMBL" id="KRY70555.1"/>
    </source>
</evidence>
<dbReference type="EMBL" id="JYDS01000619">
    <property type="protein sequence ID" value="KRZ01656.1"/>
    <property type="molecule type" value="Genomic_DNA"/>
</dbReference>
<sequence>MTISISSQSMEVLLFFWLLLRRDFIPLYPMLILFSHVASAVTFQNGITDISGYRVCLLHHWICTKFDLAAMDYMSVLKQI</sequence>
<organism evidence="1 3">
    <name type="scientific">Trichinella pseudospiralis</name>
    <name type="common">Parasitic roundworm</name>
    <dbReference type="NCBI Taxonomy" id="6337"/>
    <lineage>
        <taxon>Eukaryota</taxon>
        <taxon>Metazoa</taxon>
        <taxon>Ecdysozoa</taxon>
        <taxon>Nematoda</taxon>
        <taxon>Enoplea</taxon>
        <taxon>Dorylaimia</taxon>
        <taxon>Trichinellida</taxon>
        <taxon>Trichinellidae</taxon>
        <taxon>Trichinella</taxon>
    </lineage>
</organism>
<dbReference type="Proteomes" id="UP000054805">
    <property type="component" value="Unassembled WGS sequence"/>
</dbReference>
<evidence type="ECO:0000313" key="2">
    <source>
        <dbReference type="EMBL" id="KRZ01656.1"/>
    </source>
</evidence>
<dbReference type="AlphaFoldDB" id="A0A0V1E9Y7"/>
<comment type="caution">
    <text evidence="1">The sequence shown here is derived from an EMBL/GenBank/DDBJ whole genome shotgun (WGS) entry which is preliminary data.</text>
</comment>
<reference evidence="3 4" key="1">
    <citation type="submission" date="2015-01" db="EMBL/GenBank/DDBJ databases">
        <title>Evolution of Trichinella species and genotypes.</title>
        <authorList>
            <person name="Korhonen P.K."/>
            <person name="Edoardo P."/>
            <person name="Giuseppe L.R."/>
            <person name="Gasser R.B."/>
        </authorList>
    </citation>
    <scope>NUCLEOTIDE SEQUENCE [LARGE SCALE GENOMIC DNA]</scope>
    <source>
        <strain evidence="1">ISS13</strain>
        <strain evidence="2">ISS588</strain>
    </source>
</reference>
<evidence type="ECO:0000313" key="4">
    <source>
        <dbReference type="Proteomes" id="UP000054805"/>
    </source>
</evidence>
<accession>A0A0V1E9Y7</accession>
<name>A0A0V1E9Y7_TRIPS</name>
<dbReference type="Proteomes" id="UP000054632">
    <property type="component" value="Unassembled WGS sequence"/>
</dbReference>
<gene>
    <name evidence="1" type="ORF">T4A_8978</name>
    <name evidence="2" type="ORF">T4B_747</name>
</gene>
<evidence type="ECO:0000313" key="3">
    <source>
        <dbReference type="Proteomes" id="UP000054632"/>
    </source>
</evidence>
<proteinExistence type="predicted"/>
<keyword evidence="4" id="KW-1185">Reference proteome</keyword>